<keyword evidence="3" id="KW-0998">Cell outer membrane</keyword>
<dbReference type="InterPro" id="IPR006665">
    <property type="entry name" value="OmpA-like"/>
</dbReference>
<dbReference type="PANTHER" id="PTHR30329:SF21">
    <property type="entry name" value="LIPOPROTEIN YIAD-RELATED"/>
    <property type="match status" value="1"/>
</dbReference>
<dbReference type="AlphaFoldDB" id="A0A937FT64"/>
<name>A0A937FT64_9BACT</name>
<evidence type="ECO:0000313" key="7">
    <source>
        <dbReference type="EMBL" id="MBL6445049.1"/>
    </source>
</evidence>
<dbReference type="InterPro" id="IPR036737">
    <property type="entry name" value="OmpA-like_sf"/>
</dbReference>
<dbReference type="PRINTS" id="PR01023">
    <property type="entry name" value="NAFLGMOTY"/>
</dbReference>
<evidence type="ECO:0000256" key="5">
    <source>
        <dbReference type="SAM" id="MobiDB-lite"/>
    </source>
</evidence>
<dbReference type="GO" id="GO:0009279">
    <property type="term" value="C:cell outer membrane"/>
    <property type="evidence" value="ECO:0007669"/>
    <property type="project" value="UniProtKB-SubCell"/>
</dbReference>
<keyword evidence="2 4" id="KW-0472">Membrane</keyword>
<sequence>MKILQIALWQKNRSKMGVVELGRFRVICFGLFLLLLFFSPDVEGQRKKSKHTKAFYKSRYTPAKKADKQCFQLFKKKYSKPKHKDNQSFLASLFGTPKAKSKPMAEVDPNDTPPPPVKPQPIAKKEPEKKPSTENNTKEDQVLELKNIPEPTSAKHEEIRKKVERNLQTHKDGEPIELEPLYFIFDDAEFSVVDMEPFLIAVEYALQGRMVLIEGHTDSYGKDDYNVKLSIQRVEKIRQLMLDMGVPDERISVVGYGEEKSVFDNTTKEGRQKNRRVDFKVF</sequence>
<dbReference type="SUPFAM" id="SSF103088">
    <property type="entry name" value="OmpA-like"/>
    <property type="match status" value="1"/>
</dbReference>
<dbReference type="EMBL" id="JAEUGD010000004">
    <property type="protein sequence ID" value="MBL6445049.1"/>
    <property type="molecule type" value="Genomic_DNA"/>
</dbReference>
<evidence type="ECO:0000256" key="2">
    <source>
        <dbReference type="ARBA" id="ARBA00023136"/>
    </source>
</evidence>
<dbReference type="PANTHER" id="PTHR30329">
    <property type="entry name" value="STATOR ELEMENT OF FLAGELLAR MOTOR COMPLEX"/>
    <property type="match status" value="1"/>
</dbReference>
<feature type="domain" description="OmpA-like" evidence="6">
    <location>
        <begin position="170"/>
        <end position="282"/>
    </location>
</feature>
<protein>
    <submittedName>
        <fullName evidence="7">OmpA family protein</fullName>
    </submittedName>
</protein>
<comment type="subcellular location">
    <subcellularLocation>
        <location evidence="1">Cell outer membrane</location>
    </subcellularLocation>
</comment>
<evidence type="ECO:0000259" key="6">
    <source>
        <dbReference type="PROSITE" id="PS51123"/>
    </source>
</evidence>
<comment type="caution">
    <text evidence="7">The sequence shown here is derived from an EMBL/GenBank/DDBJ whole genome shotgun (WGS) entry which is preliminary data.</text>
</comment>
<dbReference type="CDD" id="cd07185">
    <property type="entry name" value="OmpA_C-like"/>
    <property type="match status" value="1"/>
</dbReference>
<dbReference type="Gene3D" id="3.30.1330.60">
    <property type="entry name" value="OmpA-like domain"/>
    <property type="match status" value="1"/>
</dbReference>
<evidence type="ECO:0000313" key="8">
    <source>
        <dbReference type="Proteomes" id="UP000614216"/>
    </source>
</evidence>
<dbReference type="Proteomes" id="UP000614216">
    <property type="component" value="Unassembled WGS sequence"/>
</dbReference>
<proteinExistence type="predicted"/>
<dbReference type="InterPro" id="IPR050330">
    <property type="entry name" value="Bact_OuterMem_StrucFunc"/>
</dbReference>
<keyword evidence="8" id="KW-1185">Reference proteome</keyword>
<reference evidence="7" key="1">
    <citation type="submission" date="2021-01" db="EMBL/GenBank/DDBJ databases">
        <title>Fulvivirga kasyanovii gen. nov., sp nov., a novel member of the phylum Bacteroidetes isolated from seawater in a mussel farm.</title>
        <authorList>
            <person name="Zhao L.-H."/>
            <person name="Wang Z.-J."/>
        </authorList>
    </citation>
    <scope>NUCLEOTIDE SEQUENCE</scope>
    <source>
        <strain evidence="7">29W222</strain>
    </source>
</reference>
<dbReference type="PRINTS" id="PR01021">
    <property type="entry name" value="OMPADOMAIN"/>
</dbReference>
<feature type="compositionally biased region" description="Basic and acidic residues" evidence="5">
    <location>
        <begin position="123"/>
        <end position="143"/>
    </location>
</feature>
<evidence type="ECO:0000256" key="4">
    <source>
        <dbReference type="PROSITE-ProRule" id="PRU00473"/>
    </source>
</evidence>
<evidence type="ECO:0000256" key="3">
    <source>
        <dbReference type="ARBA" id="ARBA00023237"/>
    </source>
</evidence>
<dbReference type="PROSITE" id="PS51123">
    <property type="entry name" value="OMPA_2"/>
    <property type="match status" value="1"/>
</dbReference>
<accession>A0A937FT64</accession>
<feature type="region of interest" description="Disordered" evidence="5">
    <location>
        <begin position="100"/>
        <end position="159"/>
    </location>
</feature>
<dbReference type="RefSeq" id="WP_202854593.1">
    <property type="nucleotide sequence ID" value="NZ_JAEUGD010000004.1"/>
</dbReference>
<evidence type="ECO:0000256" key="1">
    <source>
        <dbReference type="ARBA" id="ARBA00004442"/>
    </source>
</evidence>
<organism evidence="7 8">
    <name type="scientific">Fulvivirga marina</name>
    <dbReference type="NCBI Taxonomy" id="2494733"/>
    <lineage>
        <taxon>Bacteria</taxon>
        <taxon>Pseudomonadati</taxon>
        <taxon>Bacteroidota</taxon>
        <taxon>Cytophagia</taxon>
        <taxon>Cytophagales</taxon>
        <taxon>Fulvivirgaceae</taxon>
        <taxon>Fulvivirga</taxon>
    </lineage>
</organism>
<gene>
    <name evidence="7" type="ORF">JMN32_01935</name>
</gene>
<dbReference type="Pfam" id="PF00691">
    <property type="entry name" value="OmpA"/>
    <property type="match status" value="1"/>
</dbReference>
<dbReference type="InterPro" id="IPR006664">
    <property type="entry name" value="OMP_bac"/>
</dbReference>